<keyword evidence="2" id="KW-0812">Transmembrane</keyword>
<feature type="region of interest" description="Disordered" evidence="1">
    <location>
        <begin position="56"/>
        <end position="84"/>
    </location>
</feature>
<organism evidence="3 4">
    <name type="scientific">Cardiocondyla obscurior</name>
    <dbReference type="NCBI Taxonomy" id="286306"/>
    <lineage>
        <taxon>Eukaryota</taxon>
        <taxon>Metazoa</taxon>
        <taxon>Ecdysozoa</taxon>
        <taxon>Arthropoda</taxon>
        <taxon>Hexapoda</taxon>
        <taxon>Insecta</taxon>
        <taxon>Pterygota</taxon>
        <taxon>Neoptera</taxon>
        <taxon>Endopterygota</taxon>
        <taxon>Hymenoptera</taxon>
        <taxon>Apocrita</taxon>
        <taxon>Aculeata</taxon>
        <taxon>Formicoidea</taxon>
        <taxon>Formicidae</taxon>
        <taxon>Myrmicinae</taxon>
        <taxon>Cardiocondyla</taxon>
    </lineage>
</organism>
<evidence type="ECO:0000313" key="4">
    <source>
        <dbReference type="Proteomes" id="UP001430953"/>
    </source>
</evidence>
<keyword evidence="2" id="KW-0472">Membrane</keyword>
<proteinExistence type="predicted"/>
<keyword evidence="2" id="KW-1133">Transmembrane helix</keyword>
<gene>
    <name evidence="3" type="ORF">PUN28_011048</name>
</gene>
<comment type="caution">
    <text evidence="3">The sequence shown here is derived from an EMBL/GenBank/DDBJ whole genome shotgun (WGS) entry which is preliminary data.</text>
</comment>
<dbReference type="AlphaFoldDB" id="A0AAW2FLH7"/>
<evidence type="ECO:0000256" key="2">
    <source>
        <dbReference type="SAM" id="Phobius"/>
    </source>
</evidence>
<dbReference type="EMBL" id="JADYXP020000010">
    <property type="protein sequence ID" value="KAL0115894.1"/>
    <property type="molecule type" value="Genomic_DNA"/>
</dbReference>
<name>A0AAW2FLH7_9HYME</name>
<evidence type="ECO:0000256" key="1">
    <source>
        <dbReference type="SAM" id="MobiDB-lite"/>
    </source>
</evidence>
<protein>
    <recommendedName>
        <fullName evidence="5">Transmembrane protein</fullName>
    </recommendedName>
</protein>
<sequence length="131" mass="15390">MQNNAAVLPGAVRRGCTVYAYAYGQERTTSTRWSQVKTHLSLRAQLDGYFASAATRGRKKSPVSSGVNVWKKKEKKKERRKQKENADFRRLIYFYARSLITANLFITRDITIAARVFSFFYFYYFSFFFFI</sequence>
<dbReference type="Proteomes" id="UP001430953">
    <property type="component" value="Unassembled WGS sequence"/>
</dbReference>
<keyword evidence="4" id="KW-1185">Reference proteome</keyword>
<reference evidence="3 4" key="1">
    <citation type="submission" date="2023-03" db="EMBL/GenBank/DDBJ databases">
        <title>High recombination rates correlate with genetic variation in Cardiocondyla obscurior ants.</title>
        <authorList>
            <person name="Errbii M."/>
        </authorList>
    </citation>
    <scope>NUCLEOTIDE SEQUENCE [LARGE SCALE GENOMIC DNA]</scope>
    <source>
        <strain evidence="3">Alpha-2009</strain>
        <tissue evidence="3">Whole body</tissue>
    </source>
</reference>
<accession>A0AAW2FLH7</accession>
<feature type="transmembrane region" description="Helical" evidence="2">
    <location>
        <begin position="112"/>
        <end position="130"/>
    </location>
</feature>
<evidence type="ECO:0000313" key="3">
    <source>
        <dbReference type="EMBL" id="KAL0115894.1"/>
    </source>
</evidence>
<feature type="compositionally biased region" description="Basic residues" evidence="1">
    <location>
        <begin position="70"/>
        <end position="80"/>
    </location>
</feature>
<evidence type="ECO:0008006" key="5">
    <source>
        <dbReference type="Google" id="ProtNLM"/>
    </source>
</evidence>